<sequence length="1788" mass="201121">MDLENFNDIDENPSSVSLTSKTQSAKAALEQIDEIWYIAANRRARWMDLLGDYAGSEPFILDGESLLQIVLDDPLLAIGRNKEPSFQILHAFQILERTLIQFKQRSAEIEIVFWKTNRHATLKTGETSFVVASRTLARAILFKHLLKLGVAVHIFKDLDDPRWSSYEATKKPMFVMANDGGKPVDGDESSARRILCQRVFFFELLSRGIAVTLFKGAEYRDSKILSFVYEQSRTFEARKLFNKNFWDAVTTVNQTLDTELLEQSHDNDYYSITTTIDDGAQDDLPALLTSIAKEALEKDLSDYHLELLYLFITHFIIIRTVSIHDRARPLDRLSPNLLNVVLNEFLPSHFLAVAKLTSASSTSLDVDGRVYCSLVKTVVLQAPESITDLVDSSTYITVQRIWAAIGSPPLNFQRFSAHFPDQPPALSSTPAHEQPLQLLPFDNEIFNEELSLVHVPVHDSDEPENFSNLDFGAGTIFSDTQHWHNQKSLLPEHLGGKKPKPVDGWARRRALKRDQRDMARLQAHAATLTGASGGSLQQIKIPLVGSSKSPPVKSRVIVAKPTKKEKPLKSADKLRQKIQEEKTSTQDDAAQVWWQEQLTRMSKLSTHEKISLMGSLSRSKRHDEPYLGSEMRLYLIHLTILAWLEEDDRETGPIRDKYTVSIMRIVMDICDRSQLTPTISKNLELILVILGFSEYSKGIIPKAGTEIGGAPDKKKDDNADKKLSFKFVKLIKSKTGTPYHEFLHIVEHPVIWQLRLFGAFMDRSMDGAPDSRVAFKPDAWQRTVLDSIDANDSLLVVAPTSAGKTFISYYAMEKVLRDSDDGILVYIAPTKALVTQIAAEVYARFSKDLNGKSCWAVHTRDNRINDPQKCQILVTVPEMLAIMLLSPALARIWTSRIKRIILDEIHSIGQQEGGAVWEQIILLAPCPIIGLSATIGSPEIFNNWLASVQAAHGYKHKFIQYPHRYSHLRKFYYDLSGDHPQHFSGLDSSYQPTSRVKFLHPISLLSFGARSLPTDLALEAGDLLKLHDALKSYEHILDVNIDALEPVKFFTSNLRMLKQKDILEYEAELKAVVSKLISSYDALDRSSPLHGIIHKLEDPDIGKIPEFVLNTSPSRKTFTSNLIYLLADLNSRGELPTILFNFDRTDCEIMAKNLVISLRHGEAEWRAQSAEWQRKISEWEKWKLRSKERERLAERAQRQKKEPGDEQTVERSWESTFNPAEPTPAFSFAGSHTTYTKAERDSDINELARWTGTPSWALAALRRGIAVHHSGMNKRYRSLVESLFRQGYVRVVIATGTLALGINAPTKTSVFCGDSPYLTALMYRQCAGRAGRRGYDLLGNVVFYGLPLDRVQRLVLSKLPSLGGNFPLTSTLTLRLLNLLHGSDNAPVAVRAIKSLMSLPHVSFGSEAGRHQLLHHLRFSIEYLRRGRLLDKEGKPLNLFAIAAHLYYTEPSNFALVALLRSGVLHKICEQPSVADAKRDFMILMAHLFGRRYIPKVFANERNIGNLTKKYPSTIVLPSPSKLVLTVLAEHDSEILDIFTGYAITFAREHAPTLGPDFSLPISKLEYSASGGPTDPNIISPFHSYLHETAIPIVARSPFVANSGHGDRFRSVHELTRTVREGLYLNEHAIPSLSHLIATSDSKDGNVGLEHALNAYLLDFYTHGQVSTLAIANGIRRGDVWYLLDDFTMTLMTVKASLEQLLIKASKEFQSNVDDTEDSEPEDLDSGYGTFDRAGESVDNEIEEEDGGKSGVTFKRPSGVTDADWRVYATVAEVVSEFDEKFRAMWAR</sequence>
<dbReference type="GO" id="GO:0004386">
    <property type="term" value="F:helicase activity"/>
    <property type="evidence" value="ECO:0007669"/>
    <property type="project" value="UniProtKB-KW"/>
</dbReference>
<dbReference type="EMBL" id="MU150280">
    <property type="protein sequence ID" value="KAF9461731.1"/>
    <property type="molecule type" value="Genomic_DNA"/>
</dbReference>
<comment type="caution">
    <text evidence="8">The sequence shown here is derived from an EMBL/GenBank/DDBJ whole genome shotgun (WGS) entry which is preliminary data.</text>
</comment>
<accession>A0A9P5Y5M2</accession>
<feature type="compositionally biased region" description="Acidic residues" evidence="5">
    <location>
        <begin position="1714"/>
        <end position="1725"/>
    </location>
</feature>
<dbReference type="InterPro" id="IPR052431">
    <property type="entry name" value="SKI2_subfamily_helicases"/>
</dbReference>
<dbReference type="Pfam" id="PF00271">
    <property type="entry name" value="Helicase_C"/>
    <property type="match status" value="1"/>
</dbReference>
<dbReference type="GO" id="GO:0005737">
    <property type="term" value="C:cytoplasm"/>
    <property type="evidence" value="ECO:0007669"/>
    <property type="project" value="TreeGrafter"/>
</dbReference>
<dbReference type="SUPFAM" id="SSF52540">
    <property type="entry name" value="P-loop containing nucleoside triphosphate hydrolases"/>
    <property type="match status" value="1"/>
</dbReference>
<protein>
    <recommendedName>
        <fullName evidence="10">P-loop containing nucleoside triphosphate hydrolase protein</fullName>
    </recommendedName>
</protein>
<keyword evidence="1" id="KW-0547">Nucleotide-binding</keyword>
<proteinExistence type="predicted"/>
<organism evidence="8 9">
    <name type="scientific">Collybia nuda</name>
    <dbReference type="NCBI Taxonomy" id="64659"/>
    <lineage>
        <taxon>Eukaryota</taxon>
        <taxon>Fungi</taxon>
        <taxon>Dikarya</taxon>
        <taxon>Basidiomycota</taxon>
        <taxon>Agaricomycotina</taxon>
        <taxon>Agaricomycetes</taxon>
        <taxon>Agaricomycetidae</taxon>
        <taxon>Agaricales</taxon>
        <taxon>Tricholomatineae</taxon>
        <taxon>Clitocybaceae</taxon>
        <taxon>Collybia</taxon>
    </lineage>
</organism>
<dbReference type="PROSITE" id="PS51194">
    <property type="entry name" value="HELICASE_CTER"/>
    <property type="match status" value="1"/>
</dbReference>
<evidence type="ECO:0000256" key="1">
    <source>
        <dbReference type="ARBA" id="ARBA00022741"/>
    </source>
</evidence>
<reference evidence="8" key="1">
    <citation type="submission" date="2020-11" db="EMBL/GenBank/DDBJ databases">
        <authorList>
            <consortium name="DOE Joint Genome Institute"/>
            <person name="Ahrendt S."/>
            <person name="Riley R."/>
            <person name="Andreopoulos W."/>
            <person name="Labutti K."/>
            <person name="Pangilinan J."/>
            <person name="Ruiz-Duenas F.J."/>
            <person name="Barrasa J.M."/>
            <person name="Sanchez-Garcia M."/>
            <person name="Camarero S."/>
            <person name="Miyauchi S."/>
            <person name="Serrano A."/>
            <person name="Linde D."/>
            <person name="Babiker R."/>
            <person name="Drula E."/>
            <person name="Ayuso-Fernandez I."/>
            <person name="Pacheco R."/>
            <person name="Padilla G."/>
            <person name="Ferreira P."/>
            <person name="Barriuso J."/>
            <person name="Kellner H."/>
            <person name="Castanera R."/>
            <person name="Alfaro M."/>
            <person name="Ramirez L."/>
            <person name="Pisabarro A.G."/>
            <person name="Kuo A."/>
            <person name="Tritt A."/>
            <person name="Lipzen A."/>
            <person name="He G."/>
            <person name="Yan M."/>
            <person name="Ng V."/>
            <person name="Cullen D."/>
            <person name="Martin F."/>
            <person name="Rosso M.-N."/>
            <person name="Henrissat B."/>
            <person name="Hibbett D."/>
            <person name="Martinez A.T."/>
            <person name="Grigoriev I.V."/>
        </authorList>
    </citation>
    <scope>NUCLEOTIDE SEQUENCE</scope>
    <source>
        <strain evidence="8">CBS 247.69</strain>
    </source>
</reference>
<name>A0A9P5Y5M2_9AGAR</name>
<dbReference type="SMART" id="SM00490">
    <property type="entry name" value="HELICc"/>
    <property type="match status" value="1"/>
</dbReference>
<dbReference type="Gene3D" id="3.40.50.300">
    <property type="entry name" value="P-loop containing nucleotide triphosphate hydrolases"/>
    <property type="match status" value="2"/>
</dbReference>
<dbReference type="InterPro" id="IPR055124">
    <property type="entry name" value="PIN-like_DDX60"/>
</dbReference>
<dbReference type="Proteomes" id="UP000807353">
    <property type="component" value="Unassembled WGS sequence"/>
</dbReference>
<keyword evidence="2" id="KW-0378">Hydrolase</keyword>
<evidence type="ECO:0000259" key="6">
    <source>
        <dbReference type="PROSITE" id="PS51192"/>
    </source>
</evidence>
<dbReference type="InterPro" id="IPR014001">
    <property type="entry name" value="Helicase_ATP-bd"/>
</dbReference>
<evidence type="ECO:0000256" key="3">
    <source>
        <dbReference type="ARBA" id="ARBA00022806"/>
    </source>
</evidence>
<evidence type="ECO:0000313" key="8">
    <source>
        <dbReference type="EMBL" id="KAF9461731.1"/>
    </source>
</evidence>
<evidence type="ECO:0000313" key="9">
    <source>
        <dbReference type="Proteomes" id="UP000807353"/>
    </source>
</evidence>
<dbReference type="Pfam" id="PF00270">
    <property type="entry name" value="DEAD"/>
    <property type="match status" value="1"/>
</dbReference>
<keyword evidence="9" id="KW-1185">Reference proteome</keyword>
<dbReference type="PROSITE" id="PS51192">
    <property type="entry name" value="HELICASE_ATP_BIND_1"/>
    <property type="match status" value="1"/>
</dbReference>
<dbReference type="CDD" id="cd18025">
    <property type="entry name" value="DEXHc_DDX60"/>
    <property type="match status" value="1"/>
</dbReference>
<evidence type="ECO:0000256" key="2">
    <source>
        <dbReference type="ARBA" id="ARBA00022801"/>
    </source>
</evidence>
<dbReference type="Pfam" id="PF26076">
    <property type="entry name" value="WHD_DDX60"/>
    <property type="match status" value="1"/>
</dbReference>
<evidence type="ECO:0000259" key="7">
    <source>
        <dbReference type="PROSITE" id="PS51194"/>
    </source>
</evidence>
<dbReference type="FunFam" id="3.40.50.300:FF:001039">
    <property type="entry name" value="ATP-dependent RNA helicase DDX60"/>
    <property type="match status" value="1"/>
</dbReference>
<dbReference type="GO" id="GO:0016787">
    <property type="term" value="F:hydrolase activity"/>
    <property type="evidence" value="ECO:0007669"/>
    <property type="project" value="UniProtKB-KW"/>
</dbReference>
<feature type="domain" description="Helicase C-terminal" evidence="7">
    <location>
        <begin position="1204"/>
        <end position="1380"/>
    </location>
</feature>
<gene>
    <name evidence="8" type="ORF">BDZ94DRAFT_800063</name>
</gene>
<keyword evidence="3" id="KW-0347">Helicase</keyword>
<dbReference type="OrthoDB" id="2320933at2759"/>
<dbReference type="SMART" id="SM00487">
    <property type="entry name" value="DEXDc"/>
    <property type="match status" value="1"/>
</dbReference>
<dbReference type="GO" id="GO:0005524">
    <property type="term" value="F:ATP binding"/>
    <property type="evidence" value="ECO:0007669"/>
    <property type="project" value="UniProtKB-KW"/>
</dbReference>
<dbReference type="InterPro" id="IPR059032">
    <property type="entry name" value="WHD_DDX60"/>
</dbReference>
<dbReference type="PANTHER" id="PTHR44533:SF4">
    <property type="entry name" value="DEAD_H RNA HELICASE, PUTATIVE-RELATED"/>
    <property type="match status" value="1"/>
</dbReference>
<evidence type="ECO:0000256" key="5">
    <source>
        <dbReference type="SAM" id="MobiDB-lite"/>
    </source>
</evidence>
<dbReference type="InterPro" id="IPR001650">
    <property type="entry name" value="Helicase_C-like"/>
</dbReference>
<dbReference type="InterPro" id="IPR011545">
    <property type="entry name" value="DEAD/DEAH_box_helicase_dom"/>
</dbReference>
<dbReference type="PANTHER" id="PTHR44533">
    <property type="entry name" value="DEAD/H RNA HELICASE, PUTATIVE-RELATED"/>
    <property type="match status" value="1"/>
</dbReference>
<evidence type="ECO:0000256" key="4">
    <source>
        <dbReference type="ARBA" id="ARBA00022840"/>
    </source>
</evidence>
<dbReference type="GO" id="GO:0003676">
    <property type="term" value="F:nucleic acid binding"/>
    <property type="evidence" value="ECO:0007669"/>
    <property type="project" value="InterPro"/>
</dbReference>
<evidence type="ECO:0008006" key="10">
    <source>
        <dbReference type="Google" id="ProtNLM"/>
    </source>
</evidence>
<dbReference type="InterPro" id="IPR027417">
    <property type="entry name" value="P-loop_NTPase"/>
</dbReference>
<keyword evidence="4" id="KW-0067">ATP-binding</keyword>
<feature type="region of interest" description="Disordered" evidence="5">
    <location>
        <begin position="1711"/>
        <end position="1755"/>
    </location>
</feature>
<feature type="domain" description="Helicase ATP-binding" evidence="6">
    <location>
        <begin position="785"/>
        <end position="953"/>
    </location>
</feature>
<dbReference type="Pfam" id="PF23002">
    <property type="entry name" value="PIN-like_DDX60"/>
    <property type="match status" value="1"/>
</dbReference>